<proteinExistence type="predicted"/>
<dbReference type="Proteomes" id="UP001056120">
    <property type="component" value="Linkage Group LG05"/>
</dbReference>
<reference evidence="2" key="1">
    <citation type="journal article" date="2022" name="Mol. Ecol. Resour.">
        <title>The genomes of chicory, endive, great burdock and yacon provide insights into Asteraceae palaeo-polyploidization history and plant inulin production.</title>
        <authorList>
            <person name="Fan W."/>
            <person name="Wang S."/>
            <person name="Wang H."/>
            <person name="Wang A."/>
            <person name="Jiang F."/>
            <person name="Liu H."/>
            <person name="Zhao H."/>
            <person name="Xu D."/>
            <person name="Zhang Y."/>
        </authorList>
    </citation>
    <scope>NUCLEOTIDE SEQUENCE [LARGE SCALE GENOMIC DNA]</scope>
    <source>
        <strain evidence="2">cv. Yunnan</strain>
    </source>
</reference>
<gene>
    <name evidence="1" type="ORF">L1987_14355</name>
</gene>
<keyword evidence="2" id="KW-1185">Reference proteome</keyword>
<dbReference type="EMBL" id="CM042022">
    <property type="protein sequence ID" value="KAI3814711.1"/>
    <property type="molecule type" value="Genomic_DNA"/>
</dbReference>
<protein>
    <submittedName>
        <fullName evidence="1">Uncharacterized protein</fullName>
    </submittedName>
</protein>
<evidence type="ECO:0000313" key="1">
    <source>
        <dbReference type="EMBL" id="KAI3814711.1"/>
    </source>
</evidence>
<accession>A0ACB9J4R9</accession>
<comment type="caution">
    <text evidence="1">The sequence shown here is derived from an EMBL/GenBank/DDBJ whole genome shotgun (WGS) entry which is preliminary data.</text>
</comment>
<organism evidence="1 2">
    <name type="scientific">Smallanthus sonchifolius</name>
    <dbReference type="NCBI Taxonomy" id="185202"/>
    <lineage>
        <taxon>Eukaryota</taxon>
        <taxon>Viridiplantae</taxon>
        <taxon>Streptophyta</taxon>
        <taxon>Embryophyta</taxon>
        <taxon>Tracheophyta</taxon>
        <taxon>Spermatophyta</taxon>
        <taxon>Magnoliopsida</taxon>
        <taxon>eudicotyledons</taxon>
        <taxon>Gunneridae</taxon>
        <taxon>Pentapetalae</taxon>
        <taxon>asterids</taxon>
        <taxon>campanulids</taxon>
        <taxon>Asterales</taxon>
        <taxon>Asteraceae</taxon>
        <taxon>Asteroideae</taxon>
        <taxon>Heliantheae alliance</taxon>
        <taxon>Millerieae</taxon>
        <taxon>Smallanthus</taxon>
    </lineage>
</organism>
<name>A0ACB9J4R9_9ASTR</name>
<sequence>MAREDRTVANILKSIQDRLQRLALTVRPQQGHRLTPLQSVNKVAPYARTFSNPKSNTPFPKPAVTAAHKFITLDESEVFENPWDVIKSKDEASPDRDHEPKDIGLDECEFLVDFEVSSNIHFDEEPETPEIDEEVLELEDGACLVARRTPWFNQINAQITSLECVVVSAKVFQATNKRAQPTTESEPNFMWVLPPRLSPFVDNEAEGYVAKYLMGKIDMFDQRGPKVGGIKDTTKISSSLRWRFVLQKLICRLLLIARVALAFSMSGDRSVAFLEHVITTFASVVLLPAQELLSGRCKIGYQELAQTCHEAYSHKILEEEMSRASDCLVASYGESGEHFRSHLAYHSIPSLEIVPPVTNSILRNRQ</sequence>
<reference evidence="1 2" key="2">
    <citation type="journal article" date="2022" name="Mol. Ecol. Resour.">
        <title>The genomes of chicory, endive, great burdock and yacon provide insights into Asteraceae paleo-polyploidization history and plant inulin production.</title>
        <authorList>
            <person name="Fan W."/>
            <person name="Wang S."/>
            <person name="Wang H."/>
            <person name="Wang A."/>
            <person name="Jiang F."/>
            <person name="Liu H."/>
            <person name="Zhao H."/>
            <person name="Xu D."/>
            <person name="Zhang Y."/>
        </authorList>
    </citation>
    <scope>NUCLEOTIDE SEQUENCE [LARGE SCALE GENOMIC DNA]</scope>
    <source>
        <strain evidence="2">cv. Yunnan</strain>
        <tissue evidence="1">Leaves</tissue>
    </source>
</reference>
<evidence type="ECO:0000313" key="2">
    <source>
        <dbReference type="Proteomes" id="UP001056120"/>
    </source>
</evidence>